<feature type="domain" description="Mandelate racemase/muconate lactonizing enzyme C-terminal" evidence="4">
    <location>
        <begin position="145"/>
        <end position="241"/>
    </location>
</feature>
<dbReference type="InterPro" id="IPR034618">
    <property type="entry name" value="GLI"/>
</dbReference>
<dbReference type="InterPro" id="IPR029065">
    <property type="entry name" value="Enolase_C-like"/>
</dbReference>
<dbReference type="PROSITE" id="PS00908">
    <property type="entry name" value="MR_MLE_1"/>
    <property type="match status" value="1"/>
</dbReference>
<protein>
    <submittedName>
        <fullName evidence="5">Mandelate racemase/muconate lactonizing enzyme family protein</fullName>
    </submittedName>
</protein>
<proteinExistence type="predicted"/>
<dbReference type="SFLD" id="SFLDS00001">
    <property type="entry name" value="Enolase"/>
    <property type="match status" value="1"/>
</dbReference>
<accession>A0AAU7KNI5</accession>
<name>A0AAU7KNI5_9GAMM</name>
<dbReference type="InterPro" id="IPR018110">
    <property type="entry name" value="Mandel_Rmase/mucon_lact_enz_CS"/>
</dbReference>
<dbReference type="SUPFAM" id="SSF51604">
    <property type="entry name" value="Enolase C-terminal domain-like"/>
    <property type="match status" value="1"/>
</dbReference>
<reference evidence="5" key="1">
    <citation type="submission" date="2022-06" db="EMBL/GenBank/DDBJ databases">
        <title>A novel DMS-producing enzyme.</title>
        <authorList>
            <person name="Zhang Y."/>
        </authorList>
    </citation>
    <scope>NUCLEOTIDE SEQUENCE</scope>
    <source>
        <strain evidence="5">RT37</strain>
    </source>
</reference>
<dbReference type="GO" id="GO:0016836">
    <property type="term" value="F:hydro-lyase activity"/>
    <property type="evidence" value="ECO:0007669"/>
    <property type="project" value="TreeGrafter"/>
</dbReference>
<dbReference type="CDD" id="cd03316">
    <property type="entry name" value="MR_like"/>
    <property type="match status" value="1"/>
</dbReference>
<dbReference type="GO" id="GO:0009063">
    <property type="term" value="P:amino acid catabolic process"/>
    <property type="evidence" value="ECO:0007669"/>
    <property type="project" value="InterPro"/>
</dbReference>
<dbReference type="Gene3D" id="3.20.20.120">
    <property type="entry name" value="Enolase-like C-terminal domain"/>
    <property type="match status" value="1"/>
</dbReference>
<dbReference type="PANTHER" id="PTHR13794:SF58">
    <property type="entry name" value="MITOCHONDRIAL ENOLASE SUPERFAMILY MEMBER 1"/>
    <property type="match status" value="1"/>
</dbReference>
<dbReference type="PANTHER" id="PTHR13794">
    <property type="entry name" value="ENOLASE SUPERFAMILY, MANDELATE RACEMASE"/>
    <property type="match status" value="1"/>
</dbReference>
<gene>
    <name evidence="5" type="ORF">NFG58_09945</name>
</gene>
<evidence type="ECO:0000256" key="1">
    <source>
        <dbReference type="ARBA" id="ARBA00001946"/>
    </source>
</evidence>
<dbReference type="GO" id="GO:0016052">
    <property type="term" value="P:carbohydrate catabolic process"/>
    <property type="evidence" value="ECO:0007669"/>
    <property type="project" value="TreeGrafter"/>
</dbReference>
<dbReference type="AlphaFoldDB" id="A0AAU7KNI5"/>
<dbReference type="SUPFAM" id="SSF54826">
    <property type="entry name" value="Enolase N-terminal domain-like"/>
    <property type="match status" value="1"/>
</dbReference>
<dbReference type="Pfam" id="PF13378">
    <property type="entry name" value="MR_MLE_C"/>
    <property type="match status" value="1"/>
</dbReference>
<dbReference type="Pfam" id="PF02746">
    <property type="entry name" value="MR_MLE_N"/>
    <property type="match status" value="1"/>
</dbReference>
<dbReference type="InterPro" id="IPR013342">
    <property type="entry name" value="Mandelate_racemase_C"/>
</dbReference>
<evidence type="ECO:0000256" key="2">
    <source>
        <dbReference type="ARBA" id="ARBA00022723"/>
    </source>
</evidence>
<dbReference type="InterPro" id="IPR036849">
    <property type="entry name" value="Enolase-like_C_sf"/>
</dbReference>
<keyword evidence="2" id="KW-0479">Metal-binding</keyword>
<evidence type="ECO:0000259" key="4">
    <source>
        <dbReference type="SMART" id="SM00922"/>
    </source>
</evidence>
<dbReference type="InterPro" id="IPR013341">
    <property type="entry name" value="Mandelate_racemase_N_dom"/>
</dbReference>
<evidence type="ECO:0000313" key="5">
    <source>
        <dbReference type="EMBL" id="XBO72989.1"/>
    </source>
</evidence>
<evidence type="ECO:0000256" key="3">
    <source>
        <dbReference type="ARBA" id="ARBA00022842"/>
    </source>
</evidence>
<dbReference type="SFLD" id="SFLDF00553">
    <property type="entry name" value="galactarolactone_cycloisomeras"/>
    <property type="match status" value="1"/>
</dbReference>
<dbReference type="Gene3D" id="3.30.390.10">
    <property type="entry name" value="Enolase-like, N-terminal domain"/>
    <property type="match status" value="1"/>
</dbReference>
<dbReference type="RefSeq" id="WP_045992071.1">
    <property type="nucleotide sequence ID" value="NZ_CP098827.1"/>
</dbReference>
<dbReference type="EMBL" id="CP098827">
    <property type="protein sequence ID" value="XBO72989.1"/>
    <property type="molecule type" value="Genomic_DNA"/>
</dbReference>
<sequence length="380" mass="42258">MKIARVETHLLDHPLEQAFESASMRFERRQHCLVEITCEDGTVGWGECLGPAQANAAVVATYADTLIGANPLEHERLWLVLYNRLRDQGQRGLTMTALSGIDIALWDIKGKHYGASVSELLGGRFRERVQAYATGSFRRDGVDRVSDIAAEVAGYAEEGFHGVKIKIGFNVEEDLRVIAAVREAIGPDRRLMIDANHGYDLLEALEVGKRAAAYDVDWFEEPVLPEQIHTYRAVRDGQPLPVASGENWHGRYAMQEPLASRAIDICQPDICGVGGFTEMRRVVDMAALHGVRLIPHVWGTAVCIAASLQAMAALPPNPPRREPIEPIMEFDRTHNPFRQAIVTQPLEHHQGWVDIPDGPGLGIEIDRDALTRFALKETRQ</sequence>
<keyword evidence="3" id="KW-0460">Magnesium</keyword>
<dbReference type="SFLD" id="SFLDG00179">
    <property type="entry name" value="mandelate_racemase"/>
    <property type="match status" value="1"/>
</dbReference>
<dbReference type="InterPro" id="IPR046945">
    <property type="entry name" value="RHMD-like"/>
</dbReference>
<dbReference type="GO" id="GO:0016853">
    <property type="term" value="F:isomerase activity"/>
    <property type="evidence" value="ECO:0007669"/>
    <property type="project" value="InterPro"/>
</dbReference>
<dbReference type="GO" id="GO:0000287">
    <property type="term" value="F:magnesium ion binding"/>
    <property type="evidence" value="ECO:0007669"/>
    <property type="project" value="TreeGrafter"/>
</dbReference>
<dbReference type="InterPro" id="IPR029017">
    <property type="entry name" value="Enolase-like_N"/>
</dbReference>
<dbReference type="SMART" id="SM00922">
    <property type="entry name" value="MR_MLE"/>
    <property type="match status" value="1"/>
</dbReference>
<comment type="cofactor">
    <cofactor evidence="1">
        <name>Mg(2+)</name>
        <dbReference type="ChEBI" id="CHEBI:18420"/>
    </cofactor>
</comment>
<organism evidence="5">
    <name type="scientific">Halomonas sp. RT37</name>
    <dbReference type="NCBI Taxonomy" id="2950872"/>
    <lineage>
        <taxon>Bacteria</taxon>
        <taxon>Pseudomonadati</taxon>
        <taxon>Pseudomonadota</taxon>
        <taxon>Gammaproteobacteria</taxon>
        <taxon>Oceanospirillales</taxon>
        <taxon>Halomonadaceae</taxon>
        <taxon>Halomonas</taxon>
    </lineage>
</organism>